<sequence>MLVTLSLLAGGATLLSPLLRPGVNLGYRCWLLLIPAILLAGAVIGELIVTPSELWMTKLIGRNALHCLTIIPVLSVLPAVPLFLAMRHGAPGSPGLAGAVAALASAGISASLYASNCFDDSPLFVATWCPIATFVVTAAGYFAGRRFLR</sequence>
<dbReference type="AlphaFoldDB" id="A0A4Q8XNN3"/>
<dbReference type="EMBL" id="SIPC01000010">
    <property type="protein sequence ID" value="TAX64143.1"/>
    <property type="molecule type" value="Genomic_DNA"/>
</dbReference>
<evidence type="ECO:0000313" key="2">
    <source>
        <dbReference type="EMBL" id="TAX64143.1"/>
    </source>
</evidence>
<keyword evidence="1" id="KW-1133">Transmembrane helix</keyword>
<feature type="transmembrane region" description="Helical" evidence="1">
    <location>
        <begin position="65"/>
        <end position="84"/>
    </location>
</feature>
<dbReference type="Pfam" id="PF06532">
    <property type="entry name" value="NrsF"/>
    <property type="match status" value="1"/>
</dbReference>
<keyword evidence="1" id="KW-0472">Membrane</keyword>
<protein>
    <submittedName>
        <fullName evidence="2">DUF1109 domain-containing protein</fullName>
    </submittedName>
</protein>
<evidence type="ECO:0000256" key="1">
    <source>
        <dbReference type="SAM" id="Phobius"/>
    </source>
</evidence>
<reference evidence="2 3" key="1">
    <citation type="submission" date="2019-02" db="EMBL/GenBank/DDBJ databases">
        <title>The genomic architecture of introgression among sibling species of bacteria.</title>
        <authorList>
            <person name="Cavassim M.I.A."/>
            <person name="Moeskjaer S."/>
            <person name="Moslemi C."/>
            <person name="Fields B."/>
            <person name="Bachmann A."/>
            <person name="Vilhjalmsson B."/>
            <person name="Schierup M.H."/>
            <person name="Young J.P.W."/>
            <person name="Andersen S.U."/>
        </authorList>
    </citation>
    <scope>NUCLEOTIDE SEQUENCE [LARGE SCALE GENOMIC DNA]</scope>
    <source>
        <strain evidence="2 3">SM145A</strain>
    </source>
</reference>
<organism evidence="2 3">
    <name type="scientific">Rhizobium leguminosarum</name>
    <dbReference type="NCBI Taxonomy" id="384"/>
    <lineage>
        <taxon>Bacteria</taxon>
        <taxon>Pseudomonadati</taxon>
        <taxon>Pseudomonadota</taxon>
        <taxon>Alphaproteobacteria</taxon>
        <taxon>Hyphomicrobiales</taxon>
        <taxon>Rhizobiaceae</taxon>
        <taxon>Rhizobium/Agrobacterium group</taxon>
        <taxon>Rhizobium</taxon>
    </lineage>
</organism>
<feature type="transmembrane region" description="Helical" evidence="1">
    <location>
        <begin position="96"/>
        <end position="114"/>
    </location>
</feature>
<comment type="caution">
    <text evidence="2">The sequence shown here is derived from an EMBL/GenBank/DDBJ whole genome shotgun (WGS) entry which is preliminary data.</text>
</comment>
<gene>
    <name evidence="2" type="ORF">ELI03_35300</name>
</gene>
<feature type="transmembrane region" description="Helical" evidence="1">
    <location>
        <begin position="123"/>
        <end position="143"/>
    </location>
</feature>
<dbReference type="InterPro" id="IPR009495">
    <property type="entry name" value="NrsF"/>
</dbReference>
<feature type="transmembrane region" description="Helical" evidence="1">
    <location>
        <begin position="25"/>
        <end position="44"/>
    </location>
</feature>
<name>A0A4Q8XNN3_RHILE</name>
<keyword evidence="1" id="KW-0812">Transmembrane</keyword>
<proteinExistence type="predicted"/>
<dbReference type="Proteomes" id="UP000293652">
    <property type="component" value="Unassembled WGS sequence"/>
</dbReference>
<accession>A0A4Q8XNN3</accession>
<evidence type="ECO:0000313" key="3">
    <source>
        <dbReference type="Proteomes" id="UP000293652"/>
    </source>
</evidence>